<reference evidence="8 9" key="1">
    <citation type="submission" date="2018-10" db="EMBL/GenBank/DDBJ databases">
        <title>Fifty Aureobasidium pullulans genomes reveal a recombining polyextremotolerant generalist.</title>
        <authorList>
            <person name="Gostincar C."/>
            <person name="Turk M."/>
            <person name="Zajc J."/>
            <person name="Gunde-Cimerman N."/>
        </authorList>
    </citation>
    <scope>NUCLEOTIDE SEQUENCE [LARGE SCALE GENOMIC DNA]</scope>
    <source>
        <strain evidence="8 9">EXF-6604</strain>
    </source>
</reference>
<comment type="caution">
    <text evidence="8">The sequence shown here is derived from an EMBL/GenBank/DDBJ whole genome shotgun (WGS) entry which is preliminary data.</text>
</comment>
<keyword evidence="7 8" id="KW-0503">Monooxygenase</keyword>
<dbReference type="Pfam" id="PF00067">
    <property type="entry name" value="p450"/>
    <property type="match status" value="1"/>
</dbReference>
<dbReference type="SUPFAM" id="SSF48264">
    <property type="entry name" value="Cytochrome P450"/>
    <property type="match status" value="1"/>
</dbReference>
<proteinExistence type="inferred from homology"/>
<protein>
    <submittedName>
        <fullName evidence="8">Putative P450 monooxygenase</fullName>
    </submittedName>
</protein>
<dbReference type="Gene3D" id="1.10.630.10">
    <property type="entry name" value="Cytochrome P450"/>
    <property type="match status" value="1"/>
</dbReference>
<dbReference type="CDD" id="cd11058">
    <property type="entry name" value="CYP60B-like"/>
    <property type="match status" value="1"/>
</dbReference>
<evidence type="ECO:0000256" key="7">
    <source>
        <dbReference type="RuleBase" id="RU000461"/>
    </source>
</evidence>
<dbReference type="GO" id="GO:0020037">
    <property type="term" value="F:heme binding"/>
    <property type="evidence" value="ECO:0007669"/>
    <property type="project" value="InterPro"/>
</dbReference>
<feature type="binding site" description="axial binding residue" evidence="6">
    <location>
        <position position="459"/>
    </location>
    <ligand>
        <name>heme</name>
        <dbReference type="ChEBI" id="CHEBI:30413"/>
    </ligand>
    <ligandPart>
        <name>Fe</name>
        <dbReference type="ChEBI" id="CHEBI:18248"/>
    </ligandPart>
</feature>
<comment type="cofactor">
    <cofactor evidence="1 6">
        <name>heme</name>
        <dbReference type="ChEBI" id="CHEBI:30413"/>
    </cofactor>
</comment>
<organism evidence="8 9">
    <name type="scientific">Aureobasidium pullulans</name>
    <name type="common">Black yeast</name>
    <name type="synonym">Pullularia pullulans</name>
    <dbReference type="NCBI Taxonomy" id="5580"/>
    <lineage>
        <taxon>Eukaryota</taxon>
        <taxon>Fungi</taxon>
        <taxon>Dikarya</taxon>
        <taxon>Ascomycota</taxon>
        <taxon>Pezizomycotina</taxon>
        <taxon>Dothideomycetes</taxon>
        <taxon>Dothideomycetidae</taxon>
        <taxon>Dothideales</taxon>
        <taxon>Saccotheciaceae</taxon>
        <taxon>Aureobasidium</taxon>
    </lineage>
</organism>
<name>A0A4S9JJ58_AURPU</name>
<dbReference type="InterPro" id="IPR050121">
    <property type="entry name" value="Cytochrome_P450_monoxygenase"/>
</dbReference>
<evidence type="ECO:0000256" key="2">
    <source>
        <dbReference type="ARBA" id="ARBA00010617"/>
    </source>
</evidence>
<evidence type="ECO:0000256" key="1">
    <source>
        <dbReference type="ARBA" id="ARBA00001971"/>
    </source>
</evidence>
<dbReference type="PRINTS" id="PR00385">
    <property type="entry name" value="P450"/>
</dbReference>
<keyword evidence="5 6" id="KW-0408">Iron</keyword>
<evidence type="ECO:0000256" key="3">
    <source>
        <dbReference type="ARBA" id="ARBA00022617"/>
    </source>
</evidence>
<dbReference type="InterPro" id="IPR002401">
    <property type="entry name" value="Cyt_P450_E_grp-I"/>
</dbReference>
<dbReference type="GO" id="GO:0005506">
    <property type="term" value="F:iron ion binding"/>
    <property type="evidence" value="ECO:0007669"/>
    <property type="project" value="InterPro"/>
</dbReference>
<accession>A0A4S9JJ58</accession>
<evidence type="ECO:0000256" key="5">
    <source>
        <dbReference type="ARBA" id="ARBA00023004"/>
    </source>
</evidence>
<dbReference type="AlphaFoldDB" id="A0A4S9JJ58"/>
<dbReference type="GO" id="GO:0016705">
    <property type="term" value="F:oxidoreductase activity, acting on paired donors, with incorporation or reduction of molecular oxygen"/>
    <property type="evidence" value="ECO:0007669"/>
    <property type="project" value="InterPro"/>
</dbReference>
<keyword evidence="3 6" id="KW-0349">Heme</keyword>
<dbReference type="PANTHER" id="PTHR24305">
    <property type="entry name" value="CYTOCHROME P450"/>
    <property type="match status" value="1"/>
</dbReference>
<dbReference type="GO" id="GO:0004497">
    <property type="term" value="F:monooxygenase activity"/>
    <property type="evidence" value="ECO:0007669"/>
    <property type="project" value="UniProtKB-KW"/>
</dbReference>
<dbReference type="InterPro" id="IPR001128">
    <property type="entry name" value="Cyt_P450"/>
</dbReference>
<dbReference type="InterPro" id="IPR017972">
    <property type="entry name" value="Cyt_P450_CS"/>
</dbReference>
<keyword evidence="4 6" id="KW-0479">Metal-binding</keyword>
<dbReference type="PRINTS" id="PR00463">
    <property type="entry name" value="EP450I"/>
</dbReference>
<gene>
    <name evidence="8" type="ORF">D6D01_10290</name>
</gene>
<evidence type="ECO:0000313" key="8">
    <source>
        <dbReference type="EMBL" id="THY02436.1"/>
    </source>
</evidence>
<dbReference type="PANTHER" id="PTHR24305:SF210">
    <property type="entry name" value="CYTOCHROME P450 MONOOXYGENASE ASQL-RELATED"/>
    <property type="match status" value="1"/>
</dbReference>
<dbReference type="PROSITE" id="PS00086">
    <property type="entry name" value="CYTOCHROME_P450"/>
    <property type="match status" value="1"/>
</dbReference>
<evidence type="ECO:0000313" key="9">
    <source>
        <dbReference type="Proteomes" id="UP000306584"/>
    </source>
</evidence>
<keyword evidence="7" id="KW-0560">Oxidoreductase</keyword>
<dbReference type="Proteomes" id="UP000306584">
    <property type="component" value="Unassembled WGS sequence"/>
</dbReference>
<dbReference type="InterPro" id="IPR036396">
    <property type="entry name" value="Cyt_P450_sf"/>
</dbReference>
<evidence type="ECO:0000256" key="6">
    <source>
        <dbReference type="PIRSR" id="PIRSR602401-1"/>
    </source>
</evidence>
<evidence type="ECO:0000256" key="4">
    <source>
        <dbReference type="ARBA" id="ARBA00022723"/>
    </source>
</evidence>
<dbReference type="EMBL" id="QZBD01000931">
    <property type="protein sequence ID" value="THY02436.1"/>
    <property type="molecule type" value="Genomic_DNA"/>
</dbReference>
<sequence>MMIGNHSSDFGSRMEPCFIVGLLGTLLISYCLFKAIYGLYFHPLHNIPGPWYAAVSRAPYIRNHINGEITRYLQDLHTKYGEIVRYSPNEISVISGETAWQDIYGFRTGASKNSGSFEKDSTWYPPGLDNVRSLTSAPGKAHGRQRRIISHAFSTQALKEQEYIIQRYADLLIERLREVAVITEDPLDLCKWYNWTTFDIIGHLIFGEPFGCLAAQATHEYVGMILNNIRGFRYHYVKCYWPWTKYLGSLFIDKGLLLRRLEFLHWVKDRTHQRMESLTERPDLMNSILAHKDAQGDKGGISNPEIVANSSTFLTAGTETTATTLSAVTYLLLKHPHLLEKVVAEIRDCFKSQKEITVEAVNNNLPYMVACLTETLRYMPPVPAGFVRKVPGTGAHVSGYHIPGGCNASISVTQHAAYRSPRNFKDPDSFIPERWLDGPAYAADKKTVFQPFSFGPRNCIGKNLAYAEMRLIMAKVLFEFDLELDPKSADWDKNMKVFLLWDKPELLVKLKPLQRMKVQEALVTGGT</sequence>
<comment type="similarity">
    <text evidence="2 7">Belongs to the cytochrome P450 family.</text>
</comment>